<gene>
    <name evidence="2" type="ORF">MNEG_1687</name>
</gene>
<dbReference type="PROSITE" id="PS51183">
    <property type="entry name" value="JMJN"/>
    <property type="match status" value="1"/>
</dbReference>
<organism evidence="2 3">
    <name type="scientific">Monoraphidium neglectum</name>
    <dbReference type="NCBI Taxonomy" id="145388"/>
    <lineage>
        <taxon>Eukaryota</taxon>
        <taxon>Viridiplantae</taxon>
        <taxon>Chlorophyta</taxon>
        <taxon>core chlorophytes</taxon>
        <taxon>Chlorophyceae</taxon>
        <taxon>CS clade</taxon>
        <taxon>Sphaeropleales</taxon>
        <taxon>Selenastraceae</taxon>
        <taxon>Monoraphidium</taxon>
    </lineage>
</organism>
<dbReference type="AlphaFoldDB" id="A0A0D2NPC2"/>
<proteinExistence type="predicted"/>
<dbReference type="InterPro" id="IPR003349">
    <property type="entry name" value="JmjN"/>
</dbReference>
<keyword evidence="3" id="KW-1185">Reference proteome</keyword>
<evidence type="ECO:0000259" key="1">
    <source>
        <dbReference type="PROSITE" id="PS51183"/>
    </source>
</evidence>
<dbReference type="Gene3D" id="2.60.120.650">
    <property type="entry name" value="Cupin"/>
    <property type="match status" value="1"/>
</dbReference>
<feature type="domain" description="JmjN" evidence="1">
    <location>
        <begin position="9"/>
        <end position="51"/>
    </location>
</feature>
<dbReference type="EMBL" id="KK100394">
    <property type="protein sequence ID" value="KIZ06261.1"/>
    <property type="molecule type" value="Genomic_DNA"/>
</dbReference>
<dbReference type="RefSeq" id="XP_013905280.1">
    <property type="nucleotide sequence ID" value="XM_014049826.1"/>
</dbReference>
<reference evidence="2 3" key="1">
    <citation type="journal article" date="2013" name="BMC Genomics">
        <title>Reconstruction of the lipid metabolism for the microalga Monoraphidium neglectum from its genome sequence reveals characteristics suitable for biofuel production.</title>
        <authorList>
            <person name="Bogen C."/>
            <person name="Al-Dilaimi A."/>
            <person name="Albersmeier A."/>
            <person name="Wichmann J."/>
            <person name="Grundmann M."/>
            <person name="Rupp O."/>
            <person name="Lauersen K.J."/>
            <person name="Blifernez-Klassen O."/>
            <person name="Kalinowski J."/>
            <person name="Goesmann A."/>
            <person name="Mussgnug J.H."/>
            <person name="Kruse O."/>
        </authorList>
    </citation>
    <scope>NUCLEOTIDE SEQUENCE [LARGE SCALE GENOMIC DNA]</scope>
    <source>
        <strain evidence="2 3">SAG 48.87</strain>
    </source>
</reference>
<evidence type="ECO:0000313" key="3">
    <source>
        <dbReference type="Proteomes" id="UP000054498"/>
    </source>
</evidence>
<sequence>MARAGSEEVMVVRPTKADFSRPFAEFVGKVLKKHPDLPMFKVIPPEGWRPRRKPFPKLETVDIATPIKQIVYGKGGAYRCILVEQRGLTAQRFKEISESEGHTPPESKRGKDLEDTLLERSFWSRWVC</sequence>
<dbReference type="GeneID" id="25734565"/>
<dbReference type="SMART" id="SM00545">
    <property type="entry name" value="JmjN"/>
    <property type="match status" value="1"/>
</dbReference>
<dbReference type="OrthoDB" id="9547406at2759"/>
<protein>
    <recommendedName>
        <fullName evidence="1">JmjN domain-containing protein</fullName>
    </recommendedName>
</protein>
<accession>A0A0D2NPC2</accession>
<name>A0A0D2NPC2_9CHLO</name>
<dbReference type="KEGG" id="mng:MNEG_1687"/>
<evidence type="ECO:0000313" key="2">
    <source>
        <dbReference type="EMBL" id="KIZ06261.1"/>
    </source>
</evidence>
<dbReference type="Proteomes" id="UP000054498">
    <property type="component" value="Unassembled WGS sequence"/>
</dbReference>
<dbReference type="STRING" id="145388.A0A0D2NPC2"/>